<sequence>MGIYKLNFDEVYESMKEWLESLEGDFDVIDIANAFNKVAKKEKWNERLKVMLKKQQEMK</sequence>
<proteinExistence type="predicted"/>
<reference evidence="1" key="1">
    <citation type="journal article" date="2015" name="Nature">
        <title>Complex archaea that bridge the gap between prokaryotes and eukaryotes.</title>
        <authorList>
            <person name="Spang A."/>
            <person name="Saw J.H."/>
            <person name="Jorgensen S.L."/>
            <person name="Zaremba-Niedzwiedzka K."/>
            <person name="Martijn J."/>
            <person name="Lind A.E."/>
            <person name="van Eijk R."/>
            <person name="Schleper C."/>
            <person name="Guy L."/>
            <person name="Ettema T.J."/>
        </authorList>
    </citation>
    <scope>NUCLEOTIDE SEQUENCE</scope>
</reference>
<organism evidence="1">
    <name type="scientific">marine sediment metagenome</name>
    <dbReference type="NCBI Taxonomy" id="412755"/>
    <lineage>
        <taxon>unclassified sequences</taxon>
        <taxon>metagenomes</taxon>
        <taxon>ecological metagenomes</taxon>
    </lineage>
</organism>
<dbReference type="EMBL" id="LAZR01020111">
    <property type="protein sequence ID" value="KKL90076.1"/>
    <property type="molecule type" value="Genomic_DNA"/>
</dbReference>
<dbReference type="AlphaFoldDB" id="A0A0F9GHN5"/>
<accession>A0A0F9GHN5</accession>
<name>A0A0F9GHN5_9ZZZZ</name>
<evidence type="ECO:0000313" key="1">
    <source>
        <dbReference type="EMBL" id="KKL90076.1"/>
    </source>
</evidence>
<gene>
    <name evidence="1" type="ORF">LCGC14_1908290</name>
</gene>
<comment type="caution">
    <text evidence="1">The sequence shown here is derived from an EMBL/GenBank/DDBJ whole genome shotgun (WGS) entry which is preliminary data.</text>
</comment>
<protein>
    <submittedName>
        <fullName evidence="1">Uncharacterized protein</fullName>
    </submittedName>
</protein>